<evidence type="ECO:0000313" key="2">
    <source>
        <dbReference type="Proteomes" id="UP000076842"/>
    </source>
</evidence>
<protein>
    <submittedName>
        <fullName evidence="1">Uncharacterized protein</fullName>
    </submittedName>
</protein>
<organism evidence="1 2">
    <name type="scientific">Calocera cornea HHB12733</name>
    <dbReference type="NCBI Taxonomy" id="1353952"/>
    <lineage>
        <taxon>Eukaryota</taxon>
        <taxon>Fungi</taxon>
        <taxon>Dikarya</taxon>
        <taxon>Basidiomycota</taxon>
        <taxon>Agaricomycotina</taxon>
        <taxon>Dacrymycetes</taxon>
        <taxon>Dacrymycetales</taxon>
        <taxon>Dacrymycetaceae</taxon>
        <taxon>Calocera</taxon>
    </lineage>
</organism>
<dbReference type="AlphaFoldDB" id="A0A165E5V1"/>
<name>A0A165E5V1_9BASI</name>
<evidence type="ECO:0000313" key="1">
    <source>
        <dbReference type="EMBL" id="KZT54160.1"/>
    </source>
</evidence>
<reference evidence="1 2" key="1">
    <citation type="journal article" date="2016" name="Mol. Biol. Evol.">
        <title>Comparative Genomics of Early-Diverging Mushroom-Forming Fungi Provides Insights into the Origins of Lignocellulose Decay Capabilities.</title>
        <authorList>
            <person name="Nagy L.G."/>
            <person name="Riley R."/>
            <person name="Tritt A."/>
            <person name="Adam C."/>
            <person name="Daum C."/>
            <person name="Floudas D."/>
            <person name="Sun H."/>
            <person name="Yadav J.S."/>
            <person name="Pangilinan J."/>
            <person name="Larsson K.H."/>
            <person name="Matsuura K."/>
            <person name="Barry K."/>
            <person name="Labutti K."/>
            <person name="Kuo R."/>
            <person name="Ohm R.A."/>
            <person name="Bhattacharya S.S."/>
            <person name="Shirouzu T."/>
            <person name="Yoshinaga Y."/>
            <person name="Martin F.M."/>
            <person name="Grigoriev I.V."/>
            <person name="Hibbett D.S."/>
        </authorList>
    </citation>
    <scope>NUCLEOTIDE SEQUENCE [LARGE SCALE GENOMIC DNA]</scope>
    <source>
        <strain evidence="1 2">HHB12733</strain>
    </source>
</reference>
<proteinExistence type="predicted"/>
<accession>A0A165E5V1</accession>
<dbReference type="Proteomes" id="UP000076842">
    <property type="component" value="Unassembled WGS sequence"/>
</dbReference>
<sequence length="199" mass="22222">MMSQSFDPLAFHTDPNAEWARKDLELKAQSDLHYEVPLYRYGNDILKGYFDTRARLSVAAQYALRDGYSLLPEDDPLGLSRSVSFPGRMEAENEDEGQAEADTSIVSRDTQGAELAYSRADGREPNILQPDFILSKRMGGSAIPLHKIFGIVEFKRNNLLLNDRIAKSNDYPGASQAESCSALVSGLLGQWINNLRLQH</sequence>
<keyword evidence="2" id="KW-1185">Reference proteome</keyword>
<dbReference type="EMBL" id="KV424020">
    <property type="protein sequence ID" value="KZT54160.1"/>
    <property type="molecule type" value="Genomic_DNA"/>
</dbReference>
<dbReference type="InParanoid" id="A0A165E5V1"/>
<gene>
    <name evidence="1" type="ORF">CALCODRAFT_20528</name>
</gene>